<feature type="domain" description="DUF6596" evidence="3">
    <location>
        <begin position="179"/>
        <end position="280"/>
    </location>
</feature>
<dbReference type="AlphaFoldDB" id="A0A858RSM7"/>
<dbReference type="GO" id="GO:0006352">
    <property type="term" value="P:DNA-templated transcription initiation"/>
    <property type="evidence" value="ECO:0007669"/>
    <property type="project" value="InterPro"/>
</dbReference>
<dbReference type="InterPro" id="IPR014284">
    <property type="entry name" value="RNA_pol_sigma-70_dom"/>
</dbReference>
<dbReference type="PANTHER" id="PTHR47756">
    <property type="entry name" value="BLL6612 PROTEIN-RELATED"/>
    <property type="match status" value="1"/>
</dbReference>
<dbReference type="SUPFAM" id="SSF88659">
    <property type="entry name" value="Sigma3 and sigma4 domains of RNA polymerase sigma factors"/>
    <property type="match status" value="1"/>
</dbReference>
<dbReference type="GO" id="GO:0003700">
    <property type="term" value="F:DNA-binding transcription factor activity"/>
    <property type="evidence" value="ECO:0007669"/>
    <property type="project" value="InterPro"/>
</dbReference>
<feature type="compositionally biased region" description="Basic residues" evidence="1">
    <location>
        <begin position="417"/>
        <end position="427"/>
    </location>
</feature>
<dbReference type="EMBL" id="CP051774">
    <property type="protein sequence ID" value="QJE99230.1"/>
    <property type="molecule type" value="Genomic_DNA"/>
</dbReference>
<dbReference type="InterPro" id="IPR013324">
    <property type="entry name" value="RNA_pol_sigma_r3/r4-like"/>
</dbReference>
<dbReference type="PANTHER" id="PTHR47756:SF2">
    <property type="entry name" value="BLL6612 PROTEIN"/>
    <property type="match status" value="1"/>
</dbReference>
<evidence type="ECO:0000256" key="1">
    <source>
        <dbReference type="SAM" id="MobiDB-lite"/>
    </source>
</evidence>
<sequence length="427" mass="47831">MTEHLFRHETGKLVSALTRIFGIHRLQLAEDVVQEAMIRALQTWPYYGVPDNPAAWLMQTAKRRALDIIRREKLFHEKQPEIAASIERLPEEIDGPQFEDEIRDDRLRLIFACCHPLISLEDQTALALKTLCGFGIPEIASAFLTSEAAIAKRLTRAKQRIQDQGIPFEIPAGAELESRLDGVLHVLYLLFNEGYKASNGHSVVREDLCREAIRLASLLAAHPAGDLPRTHALLSVMLLDSARIPAREDDQGNILRLKDQDRSHWDHGLIGAGIMHLARASTGNHLSEYHLQAGIAACHCTAPDYADTDWTRILSHYDRWVEISDSPIVALNRAVAVANVHGAQAGMEAIKAIAKPEQLETYYLFHAVIGDFEERLDRRLEAAARFSKAMELTGVASERSFLEERQRACETNTPFRPGKHKGPSRSS</sequence>
<keyword evidence="5" id="KW-1185">Reference proteome</keyword>
<accession>A0A858RSM7</accession>
<evidence type="ECO:0000259" key="3">
    <source>
        <dbReference type="Pfam" id="PF20239"/>
    </source>
</evidence>
<dbReference type="InterPro" id="IPR046531">
    <property type="entry name" value="DUF6596"/>
</dbReference>
<gene>
    <name evidence="4" type="ORF">HHL09_08835</name>
</gene>
<evidence type="ECO:0000259" key="2">
    <source>
        <dbReference type="Pfam" id="PF04542"/>
    </source>
</evidence>
<feature type="domain" description="RNA polymerase sigma-70 region 2" evidence="2">
    <location>
        <begin position="5"/>
        <end position="73"/>
    </location>
</feature>
<dbReference type="Proteomes" id="UP000501812">
    <property type="component" value="Chromosome"/>
</dbReference>
<dbReference type="Pfam" id="PF20239">
    <property type="entry name" value="DUF6596"/>
    <property type="match status" value="1"/>
</dbReference>
<evidence type="ECO:0000313" key="4">
    <source>
        <dbReference type="EMBL" id="QJE99230.1"/>
    </source>
</evidence>
<proteinExistence type="predicted"/>
<organism evidence="4 5">
    <name type="scientific">Luteolibacter luteus</name>
    <dbReference type="NCBI Taxonomy" id="2728835"/>
    <lineage>
        <taxon>Bacteria</taxon>
        <taxon>Pseudomonadati</taxon>
        <taxon>Verrucomicrobiota</taxon>
        <taxon>Verrucomicrobiia</taxon>
        <taxon>Verrucomicrobiales</taxon>
        <taxon>Verrucomicrobiaceae</taxon>
        <taxon>Luteolibacter</taxon>
    </lineage>
</organism>
<dbReference type="SUPFAM" id="SSF88946">
    <property type="entry name" value="Sigma2 domain of RNA polymerase sigma factors"/>
    <property type="match status" value="1"/>
</dbReference>
<protein>
    <submittedName>
        <fullName evidence="4">Sigma-70 family RNA polymerase sigma factor</fullName>
    </submittedName>
</protein>
<feature type="region of interest" description="Disordered" evidence="1">
    <location>
        <begin position="406"/>
        <end position="427"/>
    </location>
</feature>
<reference evidence="4 5" key="1">
    <citation type="submission" date="2020-04" db="EMBL/GenBank/DDBJ databases">
        <title>Luteolibacter sp. G-1-1-1 isolated from soil.</title>
        <authorList>
            <person name="Dahal R.H."/>
        </authorList>
    </citation>
    <scope>NUCLEOTIDE SEQUENCE [LARGE SCALE GENOMIC DNA]</scope>
    <source>
        <strain evidence="4 5">G-1-1-1</strain>
    </source>
</reference>
<dbReference type="Pfam" id="PF04542">
    <property type="entry name" value="Sigma70_r2"/>
    <property type="match status" value="1"/>
</dbReference>
<dbReference type="InterPro" id="IPR007627">
    <property type="entry name" value="RNA_pol_sigma70_r2"/>
</dbReference>
<dbReference type="KEGG" id="luo:HHL09_08835"/>
<evidence type="ECO:0000313" key="5">
    <source>
        <dbReference type="Proteomes" id="UP000501812"/>
    </source>
</evidence>
<dbReference type="NCBIfam" id="TIGR02937">
    <property type="entry name" value="sigma70-ECF"/>
    <property type="match status" value="1"/>
</dbReference>
<name>A0A858RSM7_9BACT</name>
<dbReference type="InterPro" id="IPR013325">
    <property type="entry name" value="RNA_pol_sigma_r2"/>
</dbReference>
<dbReference type="Gene3D" id="1.10.1740.10">
    <property type="match status" value="1"/>
</dbReference>